<evidence type="ECO:0000256" key="2">
    <source>
        <dbReference type="ARBA" id="ARBA00004496"/>
    </source>
</evidence>
<keyword evidence="10 15" id="KW-0479">Metal-binding</keyword>
<dbReference type="GO" id="GO:0003725">
    <property type="term" value="F:double-stranded RNA binding"/>
    <property type="evidence" value="ECO:0007669"/>
    <property type="project" value="TreeGrafter"/>
</dbReference>
<dbReference type="GO" id="GO:0008033">
    <property type="term" value="P:tRNA processing"/>
    <property type="evidence" value="ECO:0007669"/>
    <property type="project" value="UniProtKB-KW"/>
</dbReference>
<keyword evidence="15" id="KW-0699">rRNA-binding</keyword>
<dbReference type="GO" id="GO:0019843">
    <property type="term" value="F:rRNA binding"/>
    <property type="evidence" value="ECO:0007669"/>
    <property type="project" value="UniProtKB-KW"/>
</dbReference>
<evidence type="ECO:0000256" key="10">
    <source>
        <dbReference type="ARBA" id="ARBA00022723"/>
    </source>
</evidence>
<dbReference type="CDD" id="cd00593">
    <property type="entry name" value="RIBOc"/>
    <property type="match status" value="1"/>
</dbReference>
<dbReference type="GO" id="GO:0005737">
    <property type="term" value="C:cytoplasm"/>
    <property type="evidence" value="ECO:0007669"/>
    <property type="project" value="UniProtKB-SubCell"/>
</dbReference>
<evidence type="ECO:0000313" key="22">
    <source>
        <dbReference type="Proteomes" id="UP000746584"/>
    </source>
</evidence>
<dbReference type="SMART" id="SM00358">
    <property type="entry name" value="DSRM"/>
    <property type="match status" value="1"/>
</dbReference>
<keyword evidence="8 15" id="KW-0819">tRNA processing</keyword>
<dbReference type="PROSITE" id="PS00517">
    <property type="entry name" value="RNASE_3_1"/>
    <property type="match status" value="1"/>
</dbReference>
<feature type="compositionally biased region" description="Low complexity" evidence="16">
    <location>
        <begin position="245"/>
        <end position="284"/>
    </location>
</feature>
<dbReference type="EC" id="3.1.26.3" evidence="15"/>
<dbReference type="GO" id="GO:0046872">
    <property type="term" value="F:metal ion binding"/>
    <property type="evidence" value="ECO:0007669"/>
    <property type="project" value="UniProtKB-KW"/>
</dbReference>
<dbReference type="Pfam" id="PF14622">
    <property type="entry name" value="Ribonucleas_3_3"/>
    <property type="match status" value="1"/>
</dbReference>
<proteinExistence type="inferred from homology"/>
<comment type="subunit">
    <text evidence="4 15">Homodimer.</text>
</comment>
<name>A0A8H9KZ97_9MICO</name>
<dbReference type="GO" id="GO:0006364">
    <property type="term" value="P:rRNA processing"/>
    <property type="evidence" value="ECO:0007669"/>
    <property type="project" value="UniProtKB-UniRule"/>
</dbReference>
<sequence length="290" mass="29694">MTNTSGTTGSRPVGPDVVRLQGILGVDIDLELLQLALTHRSYAYEHGGIGHNERLEFLGDSILGQAVTVKLFRSFPDLDEGDLAKRRASLVSTVALAEIARMIGLGKYLRLGKGEEQTGGRDKSSILADTVEAVIGATYLSAGPDPATELVLRLVEPLLVDPDRFGAAMDPKTSLQELASSLGLGNPSYRVTEEGPDHDKTFHATVVLQSEDISSGAGSSKKAAEMAAALQAWTKLSGRDGSPRADAGSAAASTTAGSAATSTAADGAAASTAAGSAAVSTTADDAARTA</sequence>
<evidence type="ECO:0000313" key="21">
    <source>
        <dbReference type="Proteomes" id="UP000648535"/>
    </source>
</evidence>
<evidence type="ECO:0000313" key="19">
    <source>
        <dbReference type="EMBL" id="GGK86458.1"/>
    </source>
</evidence>
<reference evidence="20 22" key="3">
    <citation type="submission" date="2021-01" db="EMBL/GenBank/DDBJ databases">
        <title>Sequencing the genomes of 1000 actinobacteria strains.</title>
        <authorList>
            <person name="Klenk H.-P."/>
        </authorList>
    </citation>
    <scope>NUCLEOTIDE SEQUENCE [LARGE SCALE GENOMIC DNA]</scope>
    <source>
        <strain evidence="20 22">DSM 20542</strain>
    </source>
</reference>
<dbReference type="InterPro" id="IPR000999">
    <property type="entry name" value="RNase_III_dom"/>
</dbReference>
<comment type="caution">
    <text evidence="19">The sequence shown here is derived from an EMBL/GenBank/DDBJ whole genome shotgun (WGS) entry which is preliminary data.</text>
</comment>
<comment type="subcellular location">
    <subcellularLocation>
        <location evidence="2 15">Cytoplasm</location>
    </subcellularLocation>
</comment>
<evidence type="ECO:0000256" key="4">
    <source>
        <dbReference type="ARBA" id="ARBA00011738"/>
    </source>
</evidence>
<dbReference type="AlphaFoldDB" id="A0A8H9KZ97"/>
<feature type="binding site" evidence="15">
    <location>
        <position position="56"/>
    </location>
    <ligand>
        <name>Mg(2+)</name>
        <dbReference type="ChEBI" id="CHEBI:18420"/>
    </ligand>
</feature>
<dbReference type="SUPFAM" id="SSF69065">
    <property type="entry name" value="RNase III domain-like"/>
    <property type="match status" value="1"/>
</dbReference>
<dbReference type="InterPro" id="IPR014720">
    <property type="entry name" value="dsRBD_dom"/>
</dbReference>
<dbReference type="HAMAP" id="MF_00104">
    <property type="entry name" value="RNase_III"/>
    <property type="match status" value="1"/>
</dbReference>
<evidence type="ECO:0000256" key="9">
    <source>
        <dbReference type="ARBA" id="ARBA00022722"/>
    </source>
</evidence>
<dbReference type="NCBIfam" id="TIGR02191">
    <property type="entry name" value="RNaseIII"/>
    <property type="match status" value="1"/>
</dbReference>
<dbReference type="FunFam" id="1.10.1520.10:FF:000001">
    <property type="entry name" value="Ribonuclease 3"/>
    <property type="match status" value="1"/>
</dbReference>
<dbReference type="GO" id="GO:0004525">
    <property type="term" value="F:ribonuclease III activity"/>
    <property type="evidence" value="ECO:0007669"/>
    <property type="project" value="UniProtKB-UniRule"/>
</dbReference>
<dbReference type="SUPFAM" id="SSF54768">
    <property type="entry name" value="dsRNA-binding domain-like"/>
    <property type="match status" value="1"/>
</dbReference>
<gene>
    <name evidence="15" type="primary">rnc</name>
    <name evidence="19" type="ORF">GCM10009769_00490</name>
    <name evidence="20" type="ORF">JOE58_001206</name>
</gene>
<dbReference type="Gene3D" id="1.10.1520.10">
    <property type="entry name" value="Ribonuclease III domain"/>
    <property type="match status" value="1"/>
</dbReference>
<dbReference type="PROSITE" id="PS50137">
    <property type="entry name" value="DS_RBD"/>
    <property type="match status" value="1"/>
</dbReference>
<comment type="cofactor">
    <cofactor evidence="15">
        <name>Mg(2+)</name>
        <dbReference type="ChEBI" id="CHEBI:18420"/>
    </cofactor>
</comment>
<dbReference type="PROSITE" id="PS50142">
    <property type="entry name" value="RNASE_3_2"/>
    <property type="match status" value="1"/>
</dbReference>
<dbReference type="GO" id="GO:0010468">
    <property type="term" value="P:regulation of gene expression"/>
    <property type="evidence" value="ECO:0007669"/>
    <property type="project" value="TreeGrafter"/>
</dbReference>
<keyword evidence="9 15" id="KW-0540">Nuclease</keyword>
<accession>A0A8H9KZ97</accession>
<feature type="active site" evidence="15">
    <location>
        <position position="132"/>
    </location>
</feature>
<comment type="catalytic activity">
    <reaction evidence="1 15">
        <text>Endonucleolytic cleavage to 5'-phosphomonoester.</text>
        <dbReference type="EC" id="3.1.26.3"/>
    </reaction>
</comment>
<evidence type="ECO:0000256" key="6">
    <source>
        <dbReference type="ARBA" id="ARBA00022552"/>
    </source>
</evidence>
<dbReference type="SMART" id="SM00535">
    <property type="entry name" value="RIBOc"/>
    <property type="match status" value="1"/>
</dbReference>
<reference evidence="19" key="2">
    <citation type="submission" date="2020-09" db="EMBL/GenBank/DDBJ databases">
        <authorList>
            <person name="Sun Q."/>
            <person name="Ohkuma M."/>
        </authorList>
    </citation>
    <scope>NUCLEOTIDE SEQUENCE</scope>
    <source>
        <strain evidence="19">JCM 1480</strain>
    </source>
</reference>
<dbReference type="Pfam" id="PF00035">
    <property type="entry name" value="dsrm"/>
    <property type="match status" value="1"/>
</dbReference>
<evidence type="ECO:0000259" key="17">
    <source>
        <dbReference type="PROSITE" id="PS50137"/>
    </source>
</evidence>
<feature type="binding site" evidence="15">
    <location>
        <position position="132"/>
    </location>
    <ligand>
        <name>Mg(2+)</name>
        <dbReference type="ChEBI" id="CHEBI:18420"/>
    </ligand>
</feature>
<dbReference type="GO" id="GO:0042802">
    <property type="term" value="F:identical protein binding"/>
    <property type="evidence" value="ECO:0007669"/>
    <property type="project" value="UniProtKB-ARBA"/>
</dbReference>
<evidence type="ECO:0000256" key="15">
    <source>
        <dbReference type="HAMAP-Rule" id="MF_00104"/>
    </source>
</evidence>
<evidence type="ECO:0000256" key="1">
    <source>
        <dbReference type="ARBA" id="ARBA00000109"/>
    </source>
</evidence>
<organism evidence="19 21">
    <name type="scientific">Curtobacterium luteum</name>
    <dbReference type="NCBI Taxonomy" id="33881"/>
    <lineage>
        <taxon>Bacteria</taxon>
        <taxon>Bacillati</taxon>
        <taxon>Actinomycetota</taxon>
        <taxon>Actinomycetes</taxon>
        <taxon>Micrococcales</taxon>
        <taxon>Microbacteriaceae</taxon>
        <taxon>Curtobacterium</taxon>
    </lineage>
</organism>
<dbReference type="CDD" id="cd10845">
    <property type="entry name" value="DSRM_RNAse_III_family"/>
    <property type="match status" value="1"/>
</dbReference>
<dbReference type="PANTHER" id="PTHR11207">
    <property type="entry name" value="RIBONUCLEASE III"/>
    <property type="match status" value="1"/>
</dbReference>
<evidence type="ECO:0000313" key="20">
    <source>
        <dbReference type="EMBL" id="MBM7801955.1"/>
    </source>
</evidence>
<evidence type="ECO:0000256" key="16">
    <source>
        <dbReference type="SAM" id="MobiDB-lite"/>
    </source>
</evidence>
<dbReference type="InterPro" id="IPR036389">
    <property type="entry name" value="RNase_III_sf"/>
</dbReference>
<evidence type="ECO:0000259" key="18">
    <source>
        <dbReference type="PROSITE" id="PS50142"/>
    </source>
</evidence>
<dbReference type="InterPro" id="IPR011907">
    <property type="entry name" value="RNase_III"/>
</dbReference>
<evidence type="ECO:0000256" key="11">
    <source>
        <dbReference type="ARBA" id="ARBA00022759"/>
    </source>
</evidence>
<keyword evidence="5 15" id="KW-0963">Cytoplasm</keyword>
<feature type="domain" description="DRBM" evidence="17">
    <location>
        <begin position="170"/>
        <end position="238"/>
    </location>
</feature>
<evidence type="ECO:0000256" key="8">
    <source>
        <dbReference type="ARBA" id="ARBA00022694"/>
    </source>
</evidence>
<dbReference type="GO" id="GO:0006397">
    <property type="term" value="P:mRNA processing"/>
    <property type="evidence" value="ECO:0007669"/>
    <property type="project" value="UniProtKB-UniRule"/>
</dbReference>
<keyword evidence="12 15" id="KW-0378">Hydrolase</keyword>
<dbReference type="Gene3D" id="3.30.160.20">
    <property type="match status" value="1"/>
</dbReference>
<feature type="domain" description="RNase III" evidence="18">
    <location>
        <begin position="24"/>
        <end position="143"/>
    </location>
</feature>
<evidence type="ECO:0000256" key="13">
    <source>
        <dbReference type="ARBA" id="ARBA00022842"/>
    </source>
</evidence>
<dbReference type="Proteomes" id="UP000746584">
    <property type="component" value="Unassembled WGS sequence"/>
</dbReference>
<dbReference type="EMBL" id="BMOI01000001">
    <property type="protein sequence ID" value="GGK86458.1"/>
    <property type="molecule type" value="Genomic_DNA"/>
</dbReference>
<keyword evidence="14 15" id="KW-0694">RNA-binding</keyword>
<dbReference type="FunFam" id="3.30.160.20:FF:000003">
    <property type="entry name" value="Ribonuclease 3"/>
    <property type="match status" value="1"/>
</dbReference>
<dbReference type="PANTHER" id="PTHR11207:SF0">
    <property type="entry name" value="RIBONUCLEASE 3"/>
    <property type="match status" value="1"/>
</dbReference>
<keyword evidence="22" id="KW-1185">Reference proteome</keyword>
<keyword evidence="11 15" id="KW-0255">Endonuclease</keyword>
<comment type="function">
    <text evidence="15">Digests double-stranded RNA. Involved in the processing of primary rRNA transcript to yield the immediate precursors to the large and small rRNAs (23S and 16S). Processes some mRNAs, and tRNAs when they are encoded in the rRNA operon. Processes pre-crRNA and tracrRNA of type II CRISPR loci if present in the organism.</text>
</comment>
<keyword evidence="6 15" id="KW-0698">rRNA processing</keyword>
<protein>
    <recommendedName>
        <fullName evidence="15">Ribonuclease 3</fullName>
        <ecNumber evidence="15">3.1.26.3</ecNumber>
    </recommendedName>
    <alternativeName>
        <fullName evidence="15">Ribonuclease III</fullName>
        <shortName evidence="15">RNase III</shortName>
    </alternativeName>
</protein>
<evidence type="ECO:0000256" key="5">
    <source>
        <dbReference type="ARBA" id="ARBA00022490"/>
    </source>
</evidence>
<evidence type="ECO:0000256" key="7">
    <source>
        <dbReference type="ARBA" id="ARBA00022664"/>
    </source>
</evidence>
<keyword evidence="7 15" id="KW-0507">mRNA processing</keyword>
<feature type="binding site" evidence="15">
    <location>
        <position position="129"/>
    </location>
    <ligand>
        <name>Mg(2+)</name>
        <dbReference type="ChEBI" id="CHEBI:18420"/>
    </ligand>
</feature>
<dbReference type="Proteomes" id="UP000648535">
    <property type="component" value="Unassembled WGS sequence"/>
</dbReference>
<evidence type="ECO:0000256" key="12">
    <source>
        <dbReference type="ARBA" id="ARBA00022801"/>
    </source>
</evidence>
<feature type="region of interest" description="Disordered" evidence="16">
    <location>
        <begin position="238"/>
        <end position="290"/>
    </location>
</feature>
<keyword evidence="13 15" id="KW-0460">Magnesium</keyword>
<reference evidence="19" key="1">
    <citation type="journal article" date="2014" name="Int. J. Syst. Evol. Microbiol.">
        <title>Complete genome sequence of Corynebacterium casei LMG S-19264T (=DSM 44701T), isolated from a smear-ripened cheese.</title>
        <authorList>
            <consortium name="US DOE Joint Genome Institute (JGI-PGF)"/>
            <person name="Walter F."/>
            <person name="Albersmeier A."/>
            <person name="Kalinowski J."/>
            <person name="Ruckert C."/>
        </authorList>
    </citation>
    <scope>NUCLEOTIDE SEQUENCE</scope>
    <source>
        <strain evidence="19">JCM 1480</strain>
    </source>
</reference>
<evidence type="ECO:0000256" key="3">
    <source>
        <dbReference type="ARBA" id="ARBA00010183"/>
    </source>
</evidence>
<evidence type="ECO:0000256" key="14">
    <source>
        <dbReference type="ARBA" id="ARBA00022884"/>
    </source>
</evidence>
<comment type="similarity">
    <text evidence="3">Belongs to the ribonuclease III family.</text>
</comment>
<feature type="active site" evidence="15">
    <location>
        <position position="60"/>
    </location>
</feature>
<dbReference type="EMBL" id="JAFBCG010000001">
    <property type="protein sequence ID" value="MBM7801955.1"/>
    <property type="molecule type" value="Genomic_DNA"/>
</dbReference>